<sequence length="148" mass="16699">METLRRLSCSYVTGDVSPEELPMIAAEAIVRGIDSPSIHQLAGLSQRDDPRDIRDLYRAAMDELGIDIPNADALRWEYVHFWAQCMLNGSLSPYEAASKVSAESFRLGEPEALRDMYALTLLWEDDPGHRTALERSMLEAAKSLHHKR</sequence>
<proteinExistence type="predicted"/>
<accession>A0A543CKD5</accession>
<comment type="caution">
    <text evidence="1">The sequence shown here is derived from an EMBL/GenBank/DDBJ whole genome shotgun (WGS) entry which is preliminary data.</text>
</comment>
<gene>
    <name evidence="1" type="ORF">FB559_3158</name>
</gene>
<protein>
    <submittedName>
        <fullName evidence="1">Uncharacterized protein</fullName>
    </submittedName>
</protein>
<organism evidence="1 2">
    <name type="scientific">Actinoallomurus bryophytorum</name>
    <dbReference type="NCBI Taxonomy" id="1490222"/>
    <lineage>
        <taxon>Bacteria</taxon>
        <taxon>Bacillati</taxon>
        <taxon>Actinomycetota</taxon>
        <taxon>Actinomycetes</taxon>
        <taxon>Streptosporangiales</taxon>
        <taxon>Thermomonosporaceae</taxon>
        <taxon>Actinoallomurus</taxon>
    </lineage>
</organism>
<dbReference type="EMBL" id="VFOZ01000001">
    <property type="protein sequence ID" value="TQL97564.1"/>
    <property type="molecule type" value="Genomic_DNA"/>
</dbReference>
<evidence type="ECO:0000313" key="2">
    <source>
        <dbReference type="Proteomes" id="UP000316096"/>
    </source>
</evidence>
<dbReference type="Proteomes" id="UP000316096">
    <property type="component" value="Unassembled WGS sequence"/>
</dbReference>
<name>A0A543CKD5_9ACTN</name>
<keyword evidence="2" id="KW-1185">Reference proteome</keyword>
<reference evidence="1 2" key="1">
    <citation type="submission" date="2019-06" db="EMBL/GenBank/DDBJ databases">
        <title>Sequencing the genomes of 1000 actinobacteria strains.</title>
        <authorList>
            <person name="Klenk H.-P."/>
        </authorList>
    </citation>
    <scope>NUCLEOTIDE SEQUENCE [LARGE SCALE GENOMIC DNA]</scope>
    <source>
        <strain evidence="1 2">DSM 102200</strain>
    </source>
</reference>
<evidence type="ECO:0000313" key="1">
    <source>
        <dbReference type="EMBL" id="TQL97564.1"/>
    </source>
</evidence>
<dbReference type="AlphaFoldDB" id="A0A543CKD5"/>